<dbReference type="AlphaFoldDB" id="A0A8A7K8Q0"/>
<sequence length="109" mass="13404">MLFERGLAMIKDKYKVTKEESEKVFINYFKVENGNEILSTLPSKEKKKVIVLKYIMKNFEASKKYDYKQINRKLKEIYSDYATIRRHLIDYGFMERTRDCKYYWVNERM</sequence>
<organism evidence="2 3">
    <name type="scientific">Iocasia fonsfrigidae</name>
    <dbReference type="NCBI Taxonomy" id="2682810"/>
    <lineage>
        <taxon>Bacteria</taxon>
        <taxon>Bacillati</taxon>
        <taxon>Bacillota</taxon>
        <taxon>Clostridia</taxon>
        <taxon>Halanaerobiales</taxon>
        <taxon>Halanaerobiaceae</taxon>
        <taxon>Iocasia</taxon>
    </lineage>
</organism>
<dbReference type="Proteomes" id="UP000665020">
    <property type="component" value="Chromosome"/>
</dbReference>
<dbReference type="InterPro" id="IPR018656">
    <property type="entry name" value="DUF2087"/>
</dbReference>
<feature type="domain" description="DUF2087" evidence="1">
    <location>
        <begin position="38"/>
        <end position="105"/>
    </location>
</feature>
<evidence type="ECO:0000313" key="3">
    <source>
        <dbReference type="Proteomes" id="UP000665020"/>
    </source>
</evidence>
<dbReference type="KEGG" id="ifn:GM661_07485"/>
<dbReference type="Pfam" id="PF09860">
    <property type="entry name" value="DUF2087"/>
    <property type="match status" value="1"/>
</dbReference>
<accession>A0A8A7K8Q0</accession>
<proteinExistence type="predicted"/>
<dbReference type="EMBL" id="CP046640">
    <property type="protein sequence ID" value="QTL97841.1"/>
    <property type="molecule type" value="Genomic_DNA"/>
</dbReference>
<reference evidence="2" key="1">
    <citation type="submission" date="2019-12" db="EMBL/GenBank/DDBJ databases">
        <authorList>
            <person name="zhang j."/>
            <person name="sun C.M."/>
        </authorList>
    </citation>
    <scope>NUCLEOTIDE SEQUENCE</scope>
    <source>
        <strain evidence="2">NS-1</strain>
    </source>
</reference>
<gene>
    <name evidence="2" type="ORF">GM661_07485</name>
</gene>
<evidence type="ECO:0000313" key="2">
    <source>
        <dbReference type="EMBL" id="QTL97841.1"/>
    </source>
</evidence>
<keyword evidence="3" id="KW-1185">Reference proteome</keyword>
<name>A0A8A7K8Q0_9FIRM</name>
<protein>
    <submittedName>
        <fullName evidence="2">DUF2087 domain-containing protein</fullName>
    </submittedName>
</protein>
<evidence type="ECO:0000259" key="1">
    <source>
        <dbReference type="Pfam" id="PF09860"/>
    </source>
</evidence>